<feature type="binding site" evidence="16">
    <location>
        <position position="253"/>
    </location>
    <ligand>
        <name>NAD(+)</name>
        <dbReference type="ChEBI" id="CHEBI:57540"/>
    </ligand>
</feature>
<dbReference type="FunFam" id="1.10.1040.10:FF:000001">
    <property type="entry name" value="Glycerol-3-phosphate dehydrogenase [NAD(P)+]"/>
    <property type="match status" value="1"/>
</dbReference>
<feature type="domain" description="Glycerol-3-phosphate dehydrogenase NAD-dependent C-terminal" evidence="20">
    <location>
        <begin position="178"/>
        <end position="317"/>
    </location>
</feature>
<evidence type="ECO:0000256" key="5">
    <source>
        <dbReference type="ARBA" id="ARBA00023027"/>
    </source>
</evidence>
<keyword evidence="13" id="KW-0963">Cytoplasm</keyword>
<dbReference type="GO" id="GO:0141152">
    <property type="term" value="F:glycerol-3-phosphate dehydrogenase (NAD+) activity"/>
    <property type="evidence" value="ECO:0007669"/>
    <property type="project" value="RHEA"/>
</dbReference>
<feature type="region of interest" description="Disordered" evidence="18">
    <location>
        <begin position="309"/>
        <end position="333"/>
    </location>
</feature>
<evidence type="ECO:0000259" key="19">
    <source>
        <dbReference type="Pfam" id="PF01210"/>
    </source>
</evidence>
<evidence type="ECO:0000256" key="9">
    <source>
        <dbReference type="ARBA" id="ARBA00052716"/>
    </source>
</evidence>
<dbReference type="UniPathway" id="UPA00940"/>
<evidence type="ECO:0000256" key="8">
    <source>
        <dbReference type="ARBA" id="ARBA00023264"/>
    </source>
</evidence>
<comment type="similarity">
    <text evidence="1 13 17">Belongs to the NAD-dependent glycerol-3-phosphate dehydrogenase family.</text>
</comment>
<dbReference type="SUPFAM" id="SSF51735">
    <property type="entry name" value="NAD(P)-binding Rossmann-fold domains"/>
    <property type="match status" value="1"/>
</dbReference>
<feature type="binding site" evidence="13">
    <location>
        <position position="106"/>
    </location>
    <ligand>
        <name>NADPH</name>
        <dbReference type="ChEBI" id="CHEBI:57783"/>
    </ligand>
</feature>
<feature type="active site" description="Proton acceptor" evidence="13 14">
    <location>
        <position position="189"/>
    </location>
</feature>
<feature type="binding site" evidence="13">
    <location>
        <position position="277"/>
    </location>
    <ligand>
        <name>NADPH</name>
        <dbReference type="ChEBI" id="CHEBI:57783"/>
    </ligand>
</feature>
<protein>
    <recommendedName>
        <fullName evidence="11 13">Glycerol-3-phosphate dehydrogenase [NAD(P)+]</fullName>
        <ecNumber evidence="10 13">1.1.1.94</ecNumber>
    </recommendedName>
    <alternativeName>
        <fullName evidence="13">NAD(P)(+)-dependent glycerol-3-phosphate dehydrogenase</fullName>
    </alternativeName>
    <alternativeName>
        <fullName evidence="12 13">NAD(P)H-dependent dihydroxyacetone-phosphate reductase</fullName>
    </alternativeName>
</protein>
<comment type="catalytic activity">
    <reaction evidence="9">
        <text>sn-glycerol 3-phosphate + NADP(+) = dihydroxyacetone phosphate + NADPH + H(+)</text>
        <dbReference type="Rhea" id="RHEA:11096"/>
        <dbReference type="ChEBI" id="CHEBI:15378"/>
        <dbReference type="ChEBI" id="CHEBI:57597"/>
        <dbReference type="ChEBI" id="CHEBI:57642"/>
        <dbReference type="ChEBI" id="CHEBI:57783"/>
        <dbReference type="ChEBI" id="CHEBI:58349"/>
        <dbReference type="EC" id="1.1.1.94"/>
    </reaction>
    <physiologicalReaction direction="right-to-left" evidence="9">
        <dbReference type="Rhea" id="RHEA:11098"/>
    </physiologicalReaction>
</comment>
<dbReference type="GO" id="GO:0005975">
    <property type="term" value="P:carbohydrate metabolic process"/>
    <property type="evidence" value="ECO:0007669"/>
    <property type="project" value="InterPro"/>
</dbReference>
<dbReference type="EC" id="1.1.1.94" evidence="10 13"/>
<feature type="binding site" evidence="13">
    <location>
        <position position="138"/>
    </location>
    <ligand>
        <name>NADPH</name>
        <dbReference type="ChEBI" id="CHEBI:57783"/>
    </ligand>
</feature>
<feature type="binding site" evidence="13">
    <location>
        <position position="279"/>
    </location>
    <ligand>
        <name>NADPH</name>
        <dbReference type="ChEBI" id="CHEBI:57783"/>
    </ligand>
</feature>
<dbReference type="GO" id="GO:0141153">
    <property type="term" value="F:glycerol-3-phosphate dehydrogenase (NADP+) activity"/>
    <property type="evidence" value="ECO:0007669"/>
    <property type="project" value="RHEA"/>
</dbReference>
<dbReference type="GO" id="GO:0046474">
    <property type="term" value="P:glycerophospholipid biosynthetic process"/>
    <property type="evidence" value="ECO:0007669"/>
    <property type="project" value="TreeGrafter"/>
</dbReference>
<proteinExistence type="inferred from homology"/>
<feature type="binding site" evidence="16">
    <location>
        <begin position="8"/>
        <end position="13"/>
    </location>
    <ligand>
        <name>NAD(+)</name>
        <dbReference type="ChEBI" id="CHEBI:57540"/>
    </ligand>
</feature>
<comment type="subcellular location">
    <subcellularLocation>
        <location evidence="13">Cytoplasm</location>
    </subcellularLocation>
</comment>
<sequence length="333" mass="33907">MQPFAVLGSGSWGTALALVLARNGHAVRLWGHNPEAIQQMAQAGCNQRYLPDVPLPDSIEPQPDLAAAVRGAQAILVVVPSGAFHAVIQQLARVITPGTPVVWATKGLDAAGGGLLHTLAASALPGHPLGVLSGPSFAGEVARGLPTAVALASEPGDCAEQLASAFHDGRFRVYTSTDVVGVELGGAVKNVLAIATGIADGLGFGANARAGLITRGLAEVRRLGVKMGAQDTTLTGLAGMGDLILTCTDDQSRNRRLGLALGRGESVDDAAQSIGQVVEGIRTAGELEALATTRGVDMPISHAVHQVVSGETSPRAAASALMQRAPKSEFGPD</sequence>
<dbReference type="HOGENOM" id="CLU_033449_0_2_6"/>
<dbReference type="PRINTS" id="PR00077">
    <property type="entry name" value="GPDHDRGNASE"/>
</dbReference>
<dbReference type="SUPFAM" id="SSF48179">
    <property type="entry name" value="6-phosphogluconate dehydrogenase C-terminal domain-like"/>
    <property type="match status" value="1"/>
</dbReference>
<keyword evidence="5 13" id="KW-0520">NAD</keyword>
<feature type="binding site" evidence="13">
    <location>
        <position position="252"/>
    </location>
    <ligand>
        <name>sn-glycerol 3-phosphate</name>
        <dbReference type="ChEBI" id="CHEBI:57597"/>
    </ligand>
</feature>
<dbReference type="AlphaFoldDB" id="R4V239"/>
<comment type="caution">
    <text evidence="13">Lacks conserved residue(s) required for the propagation of feature annotation.</text>
</comment>
<dbReference type="PATRIC" id="fig|1260251.3.peg.13"/>
<dbReference type="NCBIfam" id="NF000942">
    <property type="entry name" value="PRK00094.1-4"/>
    <property type="match status" value="1"/>
</dbReference>
<feature type="binding site" evidence="13">
    <location>
        <position position="32"/>
    </location>
    <ligand>
        <name>NADPH</name>
        <dbReference type="ChEBI" id="CHEBI:57783"/>
    </ligand>
</feature>
<feature type="binding site" evidence="13">
    <location>
        <position position="106"/>
    </location>
    <ligand>
        <name>sn-glycerol 3-phosphate</name>
        <dbReference type="ChEBI" id="CHEBI:57597"/>
    </ligand>
</feature>
<evidence type="ECO:0000256" key="6">
    <source>
        <dbReference type="ARBA" id="ARBA00023098"/>
    </source>
</evidence>
<dbReference type="GO" id="GO:0046167">
    <property type="term" value="P:glycerol-3-phosphate biosynthetic process"/>
    <property type="evidence" value="ECO:0007669"/>
    <property type="project" value="UniProtKB-UniRule"/>
</dbReference>
<feature type="binding site" evidence="15">
    <location>
        <position position="106"/>
    </location>
    <ligand>
        <name>substrate</name>
    </ligand>
</feature>
<evidence type="ECO:0000256" key="12">
    <source>
        <dbReference type="ARBA" id="ARBA00080511"/>
    </source>
</evidence>
<feature type="binding site" evidence="13">
    <location>
        <position position="253"/>
    </location>
    <ligand>
        <name>NADPH</name>
        <dbReference type="ChEBI" id="CHEBI:57783"/>
    </ligand>
</feature>
<dbReference type="GO" id="GO:0051287">
    <property type="term" value="F:NAD binding"/>
    <property type="evidence" value="ECO:0007669"/>
    <property type="project" value="InterPro"/>
</dbReference>
<evidence type="ECO:0000256" key="10">
    <source>
        <dbReference type="ARBA" id="ARBA00066687"/>
    </source>
</evidence>
<keyword evidence="3 13" id="KW-0521">NADP</keyword>
<feature type="binding site" evidence="13">
    <location>
        <position position="11"/>
    </location>
    <ligand>
        <name>NADPH</name>
        <dbReference type="ChEBI" id="CHEBI:57783"/>
    </ligand>
</feature>
<dbReference type="InterPro" id="IPR011128">
    <property type="entry name" value="G3P_DH_NAD-dep_N"/>
</dbReference>
<feature type="binding site" evidence="13">
    <location>
        <position position="49"/>
    </location>
    <ligand>
        <name>NADPH</name>
        <dbReference type="ChEBI" id="CHEBI:57783"/>
    </ligand>
</feature>
<feature type="binding site" evidence="16">
    <location>
        <position position="138"/>
    </location>
    <ligand>
        <name>NAD(+)</name>
        <dbReference type="ChEBI" id="CHEBI:57540"/>
    </ligand>
</feature>
<dbReference type="OrthoDB" id="9812273at2"/>
<evidence type="ECO:0000256" key="1">
    <source>
        <dbReference type="ARBA" id="ARBA00011009"/>
    </source>
</evidence>
<dbReference type="Gene3D" id="3.40.50.720">
    <property type="entry name" value="NAD(P)-binding Rossmann-like Domain"/>
    <property type="match status" value="1"/>
</dbReference>
<evidence type="ECO:0000256" key="2">
    <source>
        <dbReference type="ARBA" id="ARBA00022516"/>
    </source>
</evidence>
<evidence type="ECO:0000256" key="3">
    <source>
        <dbReference type="ARBA" id="ARBA00022857"/>
    </source>
</evidence>
<dbReference type="eggNOG" id="COG0240">
    <property type="taxonomic scope" value="Bacteria"/>
</dbReference>
<feature type="binding site" evidence="13">
    <location>
        <position position="253"/>
    </location>
    <ligand>
        <name>sn-glycerol 3-phosphate</name>
        <dbReference type="ChEBI" id="CHEBI:57597"/>
    </ligand>
</feature>
<evidence type="ECO:0000256" key="15">
    <source>
        <dbReference type="PIRSR" id="PIRSR000114-2"/>
    </source>
</evidence>
<dbReference type="RefSeq" id="WP_016352421.1">
    <property type="nucleotide sequence ID" value="NC_021291.1"/>
</dbReference>
<dbReference type="PANTHER" id="PTHR11728">
    <property type="entry name" value="GLYCEROL-3-PHOSPHATE DEHYDROGENASE"/>
    <property type="match status" value="1"/>
</dbReference>
<dbReference type="HAMAP" id="MF_00394">
    <property type="entry name" value="NAD_Glyc3P_dehydrog"/>
    <property type="match status" value="1"/>
</dbReference>
<evidence type="ECO:0000256" key="13">
    <source>
        <dbReference type="HAMAP-Rule" id="MF_00394"/>
    </source>
</evidence>
<reference evidence="21 22" key="1">
    <citation type="journal article" date="2013" name="Genome Announc.">
        <title>Draft Genome of Spiribacter salinus M19-40, an Abundant Gammaproteobacterium in Aquatic Hypersaline Environments.</title>
        <authorList>
            <person name="Leon M.J."/>
            <person name="Ghai R."/>
            <person name="Fernandez A.B."/>
            <person name="Sanchez-Porro C."/>
            <person name="Rodriguez-Valera F."/>
            <person name="Ventosa A."/>
        </authorList>
    </citation>
    <scope>NUCLEOTIDE SEQUENCE [LARGE SCALE GENOMIC DNA]</scope>
    <source>
        <strain evidence="21">M19-40</strain>
    </source>
</reference>
<comment type="function">
    <text evidence="13">Catalyzes the reduction of the glycolytic intermediate dihydroxyacetone phosphate (DHAP) to sn-glycerol 3-phosphate (G3P), the key precursor for phospholipid synthesis.</text>
</comment>
<evidence type="ECO:0000313" key="22">
    <source>
        <dbReference type="Proteomes" id="UP000017881"/>
    </source>
</evidence>
<feature type="binding site" evidence="13">
    <location>
        <position position="12"/>
    </location>
    <ligand>
        <name>NADPH</name>
        <dbReference type="ChEBI" id="CHEBI:57783"/>
    </ligand>
</feature>
<dbReference type="FunFam" id="3.40.50.720:FF:000019">
    <property type="entry name" value="Glycerol-3-phosphate dehydrogenase [NAD(P)+]"/>
    <property type="match status" value="1"/>
</dbReference>
<evidence type="ECO:0000256" key="14">
    <source>
        <dbReference type="PIRSR" id="PIRSR000114-1"/>
    </source>
</evidence>
<feature type="domain" description="Glycerol-3-phosphate dehydrogenase NAD-dependent N-terminal" evidence="19">
    <location>
        <begin position="5"/>
        <end position="155"/>
    </location>
</feature>
<dbReference type="Pfam" id="PF07479">
    <property type="entry name" value="NAD_Gly3P_dh_C"/>
    <property type="match status" value="1"/>
</dbReference>
<dbReference type="InterPro" id="IPR006168">
    <property type="entry name" value="G3P_DH_NAD-dep"/>
</dbReference>
<dbReference type="PIRSF" id="PIRSF000114">
    <property type="entry name" value="Glycerol-3-P_dh"/>
    <property type="match status" value="1"/>
</dbReference>
<dbReference type="InterPro" id="IPR008927">
    <property type="entry name" value="6-PGluconate_DH-like_C_sf"/>
</dbReference>
<dbReference type="PANTHER" id="PTHR11728:SF1">
    <property type="entry name" value="GLYCEROL-3-PHOSPHATE DEHYDROGENASE [NAD(+)] 2, CHLOROPLASTIC"/>
    <property type="match status" value="1"/>
</dbReference>
<keyword evidence="22" id="KW-1185">Reference proteome</keyword>
<comment type="pathway">
    <text evidence="13">Membrane lipid metabolism; glycerophospholipid metabolism.</text>
</comment>
<evidence type="ECO:0000259" key="20">
    <source>
        <dbReference type="Pfam" id="PF07479"/>
    </source>
</evidence>
<feature type="binding site" evidence="13">
    <location>
        <position position="189"/>
    </location>
    <ligand>
        <name>sn-glycerol 3-phosphate</name>
        <dbReference type="ChEBI" id="CHEBI:57597"/>
    </ligand>
</feature>
<dbReference type="InterPro" id="IPR013328">
    <property type="entry name" value="6PGD_dom2"/>
</dbReference>
<evidence type="ECO:0000256" key="16">
    <source>
        <dbReference type="PIRSR" id="PIRSR000114-3"/>
    </source>
</evidence>
<dbReference type="PROSITE" id="PS00957">
    <property type="entry name" value="NAD_G3PDH"/>
    <property type="match status" value="1"/>
</dbReference>
<evidence type="ECO:0000256" key="7">
    <source>
        <dbReference type="ARBA" id="ARBA00023209"/>
    </source>
</evidence>
<organism evidence="21 22">
    <name type="scientific">Spiribacter salinus M19-40</name>
    <dbReference type="NCBI Taxonomy" id="1260251"/>
    <lineage>
        <taxon>Bacteria</taxon>
        <taxon>Pseudomonadati</taxon>
        <taxon>Pseudomonadota</taxon>
        <taxon>Gammaproteobacteria</taxon>
        <taxon>Chromatiales</taxon>
        <taxon>Ectothiorhodospiraceae</taxon>
        <taxon>Spiribacter</taxon>
    </lineage>
</organism>
<evidence type="ECO:0000256" key="11">
    <source>
        <dbReference type="ARBA" id="ARBA00069372"/>
    </source>
</evidence>
<keyword evidence="7 13" id="KW-0594">Phospholipid biosynthesis</keyword>
<dbReference type="InterPro" id="IPR006109">
    <property type="entry name" value="G3P_DH_NAD-dep_C"/>
</dbReference>
<keyword evidence="8 13" id="KW-1208">Phospholipid metabolism</keyword>
<dbReference type="Proteomes" id="UP000017881">
    <property type="component" value="Chromosome"/>
</dbReference>
<name>R4V239_9GAMM</name>
<keyword evidence="2 13" id="KW-0444">Lipid biosynthesis</keyword>
<feature type="binding site" evidence="13">
    <location>
        <position position="242"/>
    </location>
    <ligand>
        <name>sn-glycerol 3-phosphate</name>
        <dbReference type="ChEBI" id="CHEBI:57597"/>
    </ligand>
</feature>
<comment type="catalytic activity">
    <reaction evidence="13">
        <text>sn-glycerol 3-phosphate + NAD(+) = dihydroxyacetone phosphate + NADH + H(+)</text>
        <dbReference type="Rhea" id="RHEA:11092"/>
        <dbReference type="ChEBI" id="CHEBI:15378"/>
        <dbReference type="ChEBI" id="CHEBI:57540"/>
        <dbReference type="ChEBI" id="CHEBI:57597"/>
        <dbReference type="ChEBI" id="CHEBI:57642"/>
        <dbReference type="ChEBI" id="CHEBI:57945"/>
        <dbReference type="EC" id="1.1.1.94"/>
    </reaction>
</comment>
<accession>R4V239</accession>
<keyword evidence="13" id="KW-0547">Nucleotide-binding</keyword>
<evidence type="ECO:0000313" key="21">
    <source>
        <dbReference type="EMBL" id="AGM40114.1"/>
    </source>
</evidence>
<dbReference type="KEGG" id="ssal:SPISAL_00065"/>
<feature type="binding site" evidence="13">
    <location>
        <position position="136"/>
    </location>
    <ligand>
        <name>sn-glycerol 3-phosphate</name>
        <dbReference type="ChEBI" id="CHEBI:57597"/>
    </ligand>
</feature>
<evidence type="ECO:0000256" key="4">
    <source>
        <dbReference type="ARBA" id="ARBA00023002"/>
    </source>
</evidence>
<feature type="binding site" evidence="13">
    <location>
        <position position="134"/>
    </location>
    <ligand>
        <name>sn-glycerol 3-phosphate</name>
        <dbReference type="ChEBI" id="CHEBI:57597"/>
    </ligand>
</feature>
<dbReference type="Pfam" id="PF01210">
    <property type="entry name" value="NAD_Gly3P_dh_N"/>
    <property type="match status" value="1"/>
</dbReference>
<feature type="binding site" evidence="15">
    <location>
        <begin position="253"/>
        <end position="254"/>
    </location>
    <ligand>
        <name>substrate</name>
    </ligand>
</feature>
<dbReference type="InterPro" id="IPR036291">
    <property type="entry name" value="NAD(P)-bd_dom_sf"/>
</dbReference>
<keyword evidence="6 13" id="KW-0443">Lipid metabolism</keyword>
<evidence type="ECO:0000256" key="18">
    <source>
        <dbReference type="SAM" id="MobiDB-lite"/>
    </source>
</evidence>
<dbReference type="NCBIfam" id="NF000940">
    <property type="entry name" value="PRK00094.1-2"/>
    <property type="match status" value="1"/>
</dbReference>
<dbReference type="EMBL" id="CP005963">
    <property type="protein sequence ID" value="AGM40114.1"/>
    <property type="molecule type" value="Genomic_DNA"/>
</dbReference>
<dbReference type="GO" id="GO:0005829">
    <property type="term" value="C:cytosol"/>
    <property type="evidence" value="ECO:0007669"/>
    <property type="project" value="TreeGrafter"/>
</dbReference>
<evidence type="ECO:0000256" key="17">
    <source>
        <dbReference type="RuleBase" id="RU000437"/>
    </source>
</evidence>
<keyword evidence="4 13" id="KW-0560">Oxidoreductase</keyword>
<feature type="binding site" evidence="13">
    <location>
        <position position="254"/>
    </location>
    <ligand>
        <name>sn-glycerol 3-phosphate</name>
        <dbReference type="ChEBI" id="CHEBI:57597"/>
    </ligand>
</feature>
<dbReference type="GO" id="GO:0046168">
    <property type="term" value="P:glycerol-3-phosphate catabolic process"/>
    <property type="evidence" value="ECO:0007669"/>
    <property type="project" value="InterPro"/>
</dbReference>
<gene>
    <name evidence="13 21" type="primary">gpsA</name>
    <name evidence="21" type="ORF">SPISAL_00065</name>
</gene>
<dbReference type="Gene3D" id="1.10.1040.10">
    <property type="entry name" value="N-(1-d-carboxylethyl)-l-norvaline Dehydrogenase, domain 2"/>
    <property type="match status" value="1"/>
</dbReference>